<proteinExistence type="predicted"/>
<dbReference type="Proteomes" id="UP000188605">
    <property type="component" value="Unassembled WGS sequence"/>
</dbReference>
<evidence type="ECO:0000313" key="2">
    <source>
        <dbReference type="Proteomes" id="UP000188605"/>
    </source>
</evidence>
<accession>A0ACC8X9Q0</accession>
<gene>
    <name evidence="1" type="ORF">AN396_09845</name>
</gene>
<comment type="caution">
    <text evidence="1">The sequence shown here is derived from an EMBL/GenBank/DDBJ whole genome shotgun (WGS) entry which is preliminary data.</text>
</comment>
<organism evidence="1 2">
    <name type="scientific">Candidatus Epulonipiscium fishelsonii</name>
    <dbReference type="NCBI Taxonomy" id="77094"/>
    <lineage>
        <taxon>Bacteria</taxon>
        <taxon>Bacillati</taxon>
        <taxon>Bacillota</taxon>
        <taxon>Clostridia</taxon>
        <taxon>Lachnospirales</taxon>
        <taxon>Lachnospiraceae</taxon>
        <taxon>Candidatus Epulonipiscium</taxon>
    </lineage>
</organism>
<evidence type="ECO:0000313" key="1">
    <source>
        <dbReference type="EMBL" id="ONI38778.1"/>
    </source>
</evidence>
<name>A0ACC8X9Q0_9FIRM</name>
<dbReference type="EMBL" id="LJDB01000078">
    <property type="protein sequence ID" value="ONI38778.1"/>
    <property type="molecule type" value="Genomic_DNA"/>
</dbReference>
<sequence length="117" mass="13023">MTKRTIAEVKSYAAPGHSGCTTMRIHGKEETGAEKFWMGISTFLPGGGAEYGYEDNPFEKVYHILEGQMVVTDKAGNRFVLEKGDTLTILPFEGRTLVNETNMPARMLVVFNYPEEA</sequence>
<protein>
    <submittedName>
        <fullName evidence="1">Cupin</fullName>
    </submittedName>
</protein>
<keyword evidence="2" id="KW-1185">Reference proteome</keyword>
<reference evidence="1" key="1">
    <citation type="submission" date="2016-08" db="EMBL/GenBank/DDBJ databases">
        <authorList>
            <person name="Ngugi D.K."/>
            <person name="Miyake S."/>
            <person name="Stingl U."/>
        </authorList>
    </citation>
    <scope>NUCLEOTIDE SEQUENCE</scope>
    <source>
        <strain evidence="1">SCG-B11WGA-EpuloA1</strain>
    </source>
</reference>